<name>A0A4U1CFT4_9SPHI</name>
<keyword evidence="9" id="KW-1185">Reference proteome</keyword>
<dbReference type="OrthoDB" id="9794407at2"/>
<dbReference type="InterPro" id="IPR020019">
    <property type="entry name" value="AcTrfase_PglD-like"/>
</dbReference>
<evidence type="ECO:0000313" key="9">
    <source>
        <dbReference type="Proteomes" id="UP000307244"/>
    </source>
</evidence>
<dbReference type="EMBL" id="SWBQ01000004">
    <property type="protein sequence ID" value="TKC05283.1"/>
    <property type="molecule type" value="Genomic_DNA"/>
</dbReference>
<organism evidence="8 9">
    <name type="scientific">Pedobacter frigoris</name>
    <dbReference type="NCBI Taxonomy" id="2571272"/>
    <lineage>
        <taxon>Bacteria</taxon>
        <taxon>Pseudomonadati</taxon>
        <taxon>Bacteroidota</taxon>
        <taxon>Sphingobacteriia</taxon>
        <taxon>Sphingobacteriales</taxon>
        <taxon>Sphingobacteriaceae</taxon>
        <taxon>Pedobacter</taxon>
    </lineage>
</organism>
<dbReference type="InterPro" id="IPR050179">
    <property type="entry name" value="Trans_hexapeptide_repeat"/>
</dbReference>
<evidence type="ECO:0000256" key="1">
    <source>
        <dbReference type="ARBA" id="ARBA00007274"/>
    </source>
</evidence>
<keyword evidence="2 8" id="KW-0808">Transferase</keyword>
<dbReference type="Gene3D" id="3.40.50.20">
    <property type="match status" value="1"/>
</dbReference>
<dbReference type="Pfam" id="PF00132">
    <property type="entry name" value="Hexapep"/>
    <property type="match status" value="1"/>
</dbReference>
<dbReference type="Gene3D" id="2.160.10.10">
    <property type="entry name" value="Hexapeptide repeat proteins"/>
    <property type="match status" value="1"/>
</dbReference>
<dbReference type="AlphaFoldDB" id="A0A4U1CFT4"/>
<dbReference type="InterPro" id="IPR018357">
    <property type="entry name" value="Hexapep_transf_CS"/>
</dbReference>
<dbReference type="GO" id="GO:0016746">
    <property type="term" value="F:acyltransferase activity"/>
    <property type="evidence" value="ECO:0007669"/>
    <property type="project" value="UniProtKB-KW"/>
</dbReference>
<proteinExistence type="inferred from homology"/>
<feature type="active site" description="Proton acceptor" evidence="5">
    <location>
        <position position="127"/>
    </location>
</feature>
<comment type="caution">
    <text evidence="8">The sequence shown here is derived from an EMBL/GenBank/DDBJ whole genome shotgun (WGS) entry which is preliminary data.</text>
</comment>
<sequence length="206" mass="21818">MHIIGAGGHAKVIVEIILESNFKIEGIWDENPDLIEFMGYPVNGNFKSFMEKIIPNEAIIAIGNNGIRKKLGEQLSNNKGVAIHKSSVVSSSASINFGTVIMANATINAHATIGKYAIINTNASIDHDCHLGDYVHVSPQAGLGGNVTVGEGTHIGLGSSIIQGITIGKWATIGAGAVIINDIPDYAVVVGNPGRIIKYNKRHDEQ</sequence>
<feature type="site" description="Increases basicity of active site His" evidence="5">
    <location>
        <position position="128"/>
    </location>
</feature>
<evidence type="ECO:0000259" key="7">
    <source>
        <dbReference type="Pfam" id="PF17836"/>
    </source>
</evidence>
<feature type="binding site" evidence="6">
    <location>
        <position position="136"/>
    </location>
    <ligand>
        <name>acetyl-CoA</name>
        <dbReference type="ChEBI" id="CHEBI:57288"/>
    </ligand>
</feature>
<accession>A0A4U1CFT4</accession>
<keyword evidence="4" id="KW-0012">Acyltransferase</keyword>
<keyword evidence="3" id="KW-0677">Repeat</keyword>
<dbReference type="PANTHER" id="PTHR43300:SF7">
    <property type="entry name" value="UDP-N-ACETYLBACILLOSAMINE N-ACETYLTRANSFERASE"/>
    <property type="match status" value="1"/>
</dbReference>
<dbReference type="PANTHER" id="PTHR43300">
    <property type="entry name" value="ACETYLTRANSFERASE"/>
    <property type="match status" value="1"/>
</dbReference>
<evidence type="ECO:0000256" key="3">
    <source>
        <dbReference type="ARBA" id="ARBA00022737"/>
    </source>
</evidence>
<dbReference type="InterPro" id="IPR011004">
    <property type="entry name" value="Trimer_LpxA-like_sf"/>
</dbReference>
<dbReference type="Pfam" id="PF17836">
    <property type="entry name" value="PglD_N"/>
    <property type="match status" value="1"/>
</dbReference>
<feature type="domain" description="PglD N-terminal" evidence="7">
    <location>
        <begin position="3"/>
        <end position="74"/>
    </location>
</feature>
<evidence type="ECO:0000256" key="6">
    <source>
        <dbReference type="PIRSR" id="PIRSR620019-2"/>
    </source>
</evidence>
<gene>
    <name evidence="8" type="ORF">FA047_16125</name>
</gene>
<protein>
    <submittedName>
        <fullName evidence="8">Acetyltransferase</fullName>
    </submittedName>
</protein>
<dbReference type="InterPro" id="IPR041561">
    <property type="entry name" value="PglD_N"/>
</dbReference>
<dbReference type="SUPFAM" id="SSF51161">
    <property type="entry name" value="Trimeric LpxA-like enzymes"/>
    <property type="match status" value="1"/>
</dbReference>
<evidence type="ECO:0000256" key="5">
    <source>
        <dbReference type="PIRSR" id="PIRSR620019-1"/>
    </source>
</evidence>
<evidence type="ECO:0000313" key="8">
    <source>
        <dbReference type="EMBL" id="TKC05283.1"/>
    </source>
</evidence>
<dbReference type="CDD" id="cd03360">
    <property type="entry name" value="LbH_AT_putative"/>
    <property type="match status" value="1"/>
</dbReference>
<reference evidence="8 9" key="1">
    <citation type="submission" date="2019-04" db="EMBL/GenBank/DDBJ databases">
        <title>Pedobacter sp. RP-3-15 sp. nov., isolated from Arctic soil.</title>
        <authorList>
            <person name="Dahal R.H."/>
            <person name="Kim D.-U."/>
        </authorList>
    </citation>
    <scope>NUCLEOTIDE SEQUENCE [LARGE SCALE GENOMIC DNA]</scope>
    <source>
        <strain evidence="8 9">RP-3-15</strain>
    </source>
</reference>
<comment type="similarity">
    <text evidence="1">Belongs to the transferase hexapeptide repeat family.</text>
</comment>
<dbReference type="Proteomes" id="UP000307244">
    <property type="component" value="Unassembled WGS sequence"/>
</dbReference>
<feature type="binding site" evidence="6">
    <location>
        <position position="63"/>
    </location>
    <ligand>
        <name>substrate</name>
    </ligand>
</feature>
<dbReference type="NCBIfam" id="TIGR03570">
    <property type="entry name" value="NeuD_NnaD"/>
    <property type="match status" value="1"/>
</dbReference>
<dbReference type="RefSeq" id="WP_136837101.1">
    <property type="nucleotide sequence ID" value="NZ_SWBQ01000004.1"/>
</dbReference>
<evidence type="ECO:0000256" key="2">
    <source>
        <dbReference type="ARBA" id="ARBA00022679"/>
    </source>
</evidence>
<dbReference type="PROSITE" id="PS00101">
    <property type="entry name" value="HEXAPEP_TRANSFERASES"/>
    <property type="match status" value="1"/>
</dbReference>
<evidence type="ECO:0000256" key="4">
    <source>
        <dbReference type="ARBA" id="ARBA00023315"/>
    </source>
</evidence>
<dbReference type="InterPro" id="IPR001451">
    <property type="entry name" value="Hexapep"/>
</dbReference>